<feature type="chain" id="PRO_5014400262" description="Secreted protein" evidence="1">
    <location>
        <begin position="18"/>
        <end position="93"/>
    </location>
</feature>
<gene>
    <name evidence="2" type="ORF">L207DRAFT_19035</name>
</gene>
<evidence type="ECO:0000313" key="3">
    <source>
        <dbReference type="Proteomes" id="UP000235786"/>
    </source>
</evidence>
<name>A0A2J6SDT2_HYAVF</name>
<evidence type="ECO:0000313" key="2">
    <source>
        <dbReference type="EMBL" id="PMD48927.1"/>
    </source>
</evidence>
<protein>
    <recommendedName>
        <fullName evidence="4">Secreted protein</fullName>
    </recommendedName>
</protein>
<feature type="signal peptide" evidence="1">
    <location>
        <begin position="1"/>
        <end position="17"/>
    </location>
</feature>
<keyword evidence="3" id="KW-1185">Reference proteome</keyword>
<evidence type="ECO:0000256" key="1">
    <source>
        <dbReference type="SAM" id="SignalP"/>
    </source>
</evidence>
<keyword evidence="1" id="KW-0732">Signal</keyword>
<proteinExistence type="predicted"/>
<accession>A0A2J6SDT2</accession>
<dbReference type="Proteomes" id="UP000235786">
    <property type="component" value="Unassembled WGS sequence"/>
</dbReference>
<dbReference type="AlphaFoldDB" id="A0A2J6SDT2"/>
<dbReference type="EMBL" id="KZ613937">
    <property type="protein sequence ID" value="PMD48927.1"/>
    <property type="molecule type" value="Genomic_DNA"/>
</dbReference>
<reference evidence="2 3" key="1">
    <citation type="submission" date="2016-04" db="EMBL/GenBank/DDBJ databases">
        <title>A degradative enzymes factory behind the ericoid mycorrhizal symbiosis.</title>
        <authorList>
            <consortium name="DOE Joint Genome Institute"/>
            <person name="Martino E."/>
            <person name="Morin E."/>
            <person name="Grelet G."/>
            <person name="Kuo A."/>
            <person name="Kohler A."/>
            <person name="Daghino S."/>
            <person name="Barry K."/>
            <person name="Choi C."/>
            <person name="Cichocki N."/>
            <person name="Clum A."/>
            <person name="Copeland A."/>
            <person name="Hainaut M."/>
            <person name="Haridas S."/>
            <person name="Labutti K."/>
            <person name="Lindquist E."/>
            <person name="Lipzen A."/>
            <person name="Khouja H.-R."/>
            <person name="Murat C."/>
            <person name="Ohm R."/>
            <person name="Olson A."/>
            <person name="Spatafora J."/>
            <person name="Veneault-Fourrey C."/>
            <person name="Henrissat B."/>
            <person name="Grigoriev I."/>
            <person name="Martin F."/>
            <person name="Perotto S."/>
        </authorList>
    </citation>
    <scope>NUCLEOTIDE SEQUENCE [LARGE SCALE GENOMIC DNA]</scope>
    <source>
        <strain evidence="2 3">F</strain>
    </source>
</reference>
<evidence type="ECO:0008006" key="4">
    <source>
        <dbReference type="Google" id="ProtNLM"/>
    </source>
</evidence>
<organism evidence="2 3">
    <name type="scientific">Hyaloscypha variabilis (strain UAMH 11265 / GT02V1 / F)</name>
    <name type="common">Meliniomyces variabilis</name>
    <dbReference type="NCBI Taxonomy" id="1149755"/>
    <lineage>
        <taxon>Eukaryota</taxon>
        <taxon>Fungi</taxon>
        <taxon>Dikarya</taxon>
        <taxon>Ascomycota</taxon>
        <taxon>Pezizomycotina</taxon>
        <taxon>Leotiomycetes</taxon>
        <taxon>Helotiales</taxon>
        <taxon>Hyaloscyphaceae</taxon>
        <taxon>Hyaloscypha</taxon>
        <taxon>Hyaloscypha variabilis</taxon>
    </lineage>
</organism>
<sequence>MGWVPVFILFPLPTIRGLGPMFRNAKTPGCDMHGFFPTEPPFQSDDTESLFWRSWEYRLDSISRIGGGGCSRRTCFKTARCELFLMHRSMLFL</sequence>